<gene>
    <name evidence="1" type="ORF">QE364_003902</name>
</gene>
<protein>
    <submittedName>
        <fullName evidence="1">Lysophospholipase L1-like esterase</fullName>
    </submittedName>
</protein>
<comment type="caution">
    <text evidence="1">The sequence shown here is derived from an EMBL/GenBank/DDBJ whole genome shotgun (WGS) entry which is preliminary data.</text>
</comment>
<reference evidence="1" key="1">
    <citation type="submission" date="2023-08" db="EMBL/GenBank/DDBJ databases">
        <title>Functional and genomic diversity of the sorghum phyllosphere microbiome.</title>
        <authorList>
            <person name="Shade A."/>
        </authorList>
    </citation>
    <scope>NUCLEOTIDE SEQUENCE</scope>
    <source>
        <strain evidence="1">SORGH_AS_0885</strain>
    </source>
</reference>
<dbReference type="EMBL" id="JAVIZJ010000019">
    <property type="protein sequence ID" value="MDR6212171.1"/>
    <property type="molecule type" value="Genomic_DNA"/>
</dbReference>
<sequence length="636" mass="67173">MSSSGVVVSPTVVGAKVAELLPDLLDETVVTEDQIADVVREPNLPGAVGQEVLRGNAPLVGQALRALRTSGALRVCVRGDSTVYGHDTVSADRVAPPVDVLPDGSTHTATRSPSPWPAVLQDRLVEVYGGAVTVVNQGYSGDWVGRGFDRWLNNPNADVTLYGYGINDASSLGVPAEIRGDVRAYVAALEQMVRRDLAWGSAVAFLAPMRQRGQTGTSAGVVIDAYRSALHIVAPKYGIPVIDAEQFLTNAKRDAWSDDFHLTTKGNQIVGARIAALFLPGALLDPKRREVVGGAKLVPRLHDGFHFPATAVGGQSGGYFTPNDNVDGQGIAARLAGGTTGTATIAHVSFYAAEPDLVIFPYYYLAGVAGETGVNLTLELDFGVEQGDNYHDHVIVPVSAAGALTAPPASAAGVPIVGVGTFYNRDALRQSHALRVSTPGWHTLTIKGTRSAAASTVDLLALEFFSWRDWQDTQLGRGAAHGLSSPTIDESSDITQTAISWPELLRVVGAKSWTSHQYAAPMLKLTVRTYGVGVAEYALLCTQRPDNAGADIAARVVDSAGAGEGPASAFAHKIGEFNYTGGAALPSTDAAGRELLSIAYRAADQMLLLNWRTTNSSDGSTAKNLKRAFEYHLRLL</sequence>
<organism evidence="1 2">
    <name type="scientific">Nocardioides zeae</name>
    <dbReference type="NCBI Taxonomy" id="1457234"/>
    <lineage>
        <taxon>Bacteria</taxon>
        <taxon>Bacillati</taxon>
        <taxon>Actinomycetota</taxon>
        <taxon>Actinomycetes</taxon>
        <taxon>Propionibacteriales</taxon>
        <taxon>Nocardioidaceae</taxon>
        <taxon>Nocardioides</taxon>
    </lineage>
</organism>
<name>A0ACC6IN91_9ACTN</name>
<dbReference type="Proteomes" id="UP001261666">
    <property type="component" value="Unassembled WGS sequence"/>
</dbReference>
<evidence type="ECO:0000313" key="2">
    <source>
        <dbReference type="Proteomes" id="UP001261666"/>
    </source>
</evidence>
<accession>A0ACC6IN91</accession>
<evidence type="ECO:0000313" key="1">
    <source>
        <dbReference type="EMBL" id="MDR6212171.1"/>
    </source>
</evidence>
<keyword evidence="2" id="KW-1185">Reference proteome</keyword>
<proteinExistence type="predicted"/>